<protein>
    <submittedName>
        <fullName evidence="3">Uncharacterized protein</fullName>
    </submittedName>
</protein>
<dbReference type="EMBL" id="GDJX01021509">
    <property type="protein sequence ID" value="JAT46427.1"/>
    <property type="molecule type" value="Transcribed_RNA"/>
</dbReference>
<dbReference type="AlphaFoldDB" id="A0A1D1XVL1"/>
<dbReference type="PANTHER" id="PTHR37186:SF1">
    <property type="entry name" value="OS06G0524500 PROTEIN"/>
    <property type="match status" value="1"/>
</dbReference>
<feature type="non-terminal residue" evidence="3">
    <location>
        <position position="1"/>
    </location>
</feature>
<evidence type="ECO:0000256" key="1">
    <source>
        <dbReference type="SAM" id="MobiDB-lite"/>
    </source>
</evidence>
<evidence type="ECO:0000313" key="3">
    <source>
        <dbReference type="EMBL" id="JAT46427.1"/>
    </source>
</evidence>
<proteinExistence type="predicted"/>
<organism evidence="3">
    <name type="scientific">Anthurium amnicola</name>
    <dbReference type="NCBI Taxonomy" id="1678845"/>
    <lineage>
        <taxon>Eukaryota</taxon>
        <taxon>Viridiplantae</taxon>
        <taxon>Streptophyta</taxon>
        <taxon>Embryophyta</taxon>
        <taxon>Tracheophyta</taxon>
        <taxon>Spermatophyta</taxon>
        <taxon>Magnoliopsida</taxon>
        <taxon>Liliopsida</taxon>
        <taxon>Araceae</taxon>
        <taxon>Pothoideae</taxon>
        <taxon>Potheae</taxon>
        <taxon>Anthurium</taxon>
    </lineage>
</organism>
<name>A0A1D1XVL1_9ARAE</name>
<feature type="compositionally biased region" description="Polar residues" evidence="1">
    <location>
        <begin position="40"/>
        <end position="52"/>
    </location>
</feature>
<feature type="compositionally biased region" description="Basic and acidic residues" evidence="1">
    <location>
        <begin position="19"/>
        <end position="38"/>
    </location>
</feature>
<feature type="region of interest" description="Disordered" evidence="1">
    <location>
        <begin position="133"/>
        <end position="157"/>
    </location>
</feature>
<feature type="compositionally biased region" description="Polar residues" evidence="1">
    <location>
        <begin position="1"/>
        <end position="15"/>
    </location>
</feature>
<sequence>DGQMSSLETDVSTGTALRRPSEHLHADEGKQAERRRASMVEQQQQNSGSSSVEAASRPREPPSSSPVLLAGETWKKSKYPNPPDPVNPDAATLRDQWRYATRQYSRWYSQAWGAAILAGVSFFALGWLIKGSNPIPSRAHDEDEGSRDSPSPAATGR</sequence>
<evidence type="ECO:0000256" key="2">
    <source>
        <dbReference type="SAM" id="Phobius"/>
    </source>
</evidence>
<accession>A0A1D1XVL1</accession>
<feature type="transmembrane region" description="Helical" evidence="2">
    <location>
        <begin position="111"/>
        <end position="129"/>
    </location>
</feature>
<keyword evidence="2" id="KW-1133">Transmembrane helix</keyword>
<feature type="region of interest" description="Disordered" evidence="1">
    <location>
        <begin position="1"/>
        <end position="90"/>
    </location>
</feature>
<reference evidence="3" key="1">
    <citation type="submission" date="2015-07" db="EMBL/GenBank/DDBJ databases">
        <title>Transcriptome Assembly of Anthurium amnicola.</title>
        <authorList>
            <person name="Suzuki J."/>
        </authorList>
    </citation>
    <scope>NUCLEOTIDE SEQUENCE</scope>
</reference>
<keyword evidence="2" id="KW-0812">Transmembrane</keyword>
<keyword evidence="2" id="KW-0472">Membrane</keyword>
<gene>
    <name evidence="3" type="ORF">g.28558</name>
</gene>
<dbReference type="PANTHER" id="PTHR37186">
    <property type="entry name" value="OS06G0524500 PROTEIN"/>
    <property type="match status" value="1"/>
</dbReference>